<keyword evidence="2" id="KW-1185">Reference proteome</keyword>
<evidence type="ECO:0000313" key="2">
    <source>
        <dbReference type="Proteomes" id="UP000494165"/>
    </source>
</evidence>
<sequence>MSSKKNQDVCSVQSLMDIFSSAAQYLWSFFSKTPPTKAENEDSAQMTSNKRCVYCRLMFDNHGIITPFNEAEAELVTKMCSYHRNKVMPRIILSEPQDPGQICGQCTVVLRYYMQECFIAKEYKNELRRSLARRRKRKVFANIDENLSSEENCYPAASSIEHCVGVM</sequence>
<comment type="caution">
    <text evidence="1">The sequence shown here is derived from an EMBL/GenBank/DDBJ whole genome shotgun (WGS) entry which is preliminary data.</text>
</comment>
<reference evidence="1 2" key="1">
    <citation type="submission" date="2020-04" db="EMBL/GenBank/DDBJ databases">
        <authorList>
            <person name="Alioto T."/>
            <person name="Alioto T."/>
            <person name="Gomez Garrido J."/>
        </authorList>
    </citation>
    <scope>NUCLEOTIDE SEQUENCE [LARGE SCALE GENOMIC DNA]</scope>
</reference>
<protein>
    <submittedName>
        <fullName evidence="1">Uncharacterized protein</fullName>
    </submittedName>
</protein>
<dbReference type="AlphaFoldDB" id="A0A8S1DSR6"/>
<accession>A0A8S1DSR6</accession>
<evidence type="ECO:0000313" key="1">
    <source>
        <dbReference type="EMBL" id="CAB3384060.1"/>
    </source>
</evidence>
<dbReference type="EMBL" id="CADEPI010000334">
    <property type="protein sequence ID" value="CAB3384060.1"/>
    <property type="molecule type" value="Genomic_DNA"/>
</dbReference>
<proteinExistence type="predicted"/>
<gene>
    <name evidence="1" type="ORF">CLODIP_2_CD10304</name>
</gene>
<organism evidence="1 2">
    <name type="scientific">Cloeon dipterum</name>
    <dbReference type="NCBI Taxonomy" id="197152"/>
    <lineage>
        <taxon>Eukaryota</taxon>
        <taxon>Metazoa</taxon>
        <taxon>Ecdysozoa</taxon>
        <taxon>Arthropoda</taxon>
        <taxon>Hexapoda</taxon>
        <taxon>Insecta</taxon>
        <taxon>Pterygota</taxon>
        <taxon>Palaeoptera</taxon>
        <taxon>Ephemeroptera</taxon>
        <taxon>Pisciforma</taxon>
        <taxon>Baetidae</taxon>
        <taxon>Cloeon</taxon>
    </lineage>
</organism>
<dbReference type="Proteomes" id="UP000494165">
    <property type="component" value="Unassembled WGS sequence"/>
</dbReference>
<name>A0A8S1DSR6_9INSE</name>